<keyword evidence="9" id="KW-0807">Transducer</keyword>
<evidence type="ECO:0000256" key="8">
    <source>
        <dbReference type="ARBA" id="ARBA00023180"/>
    </source>
</evidence>
<evidence type="ECO:0000256" key="4">
    <source>
        <dbReference type="ARBA" id="ARBA00022692"/>
    </source>
</evidence>
<evidence type="ECO:0000256" key="5">
    <source>
        <dbReference type="ARBA" id="ARBA00022737"/>
    </source>
</evidence>
<evidence type="ECO:0000256" key="3">
    <source>
        <dbReference type="ARBA" id="ARBA00022614"/>
    </source>
</evidence>
<keyword evidence="8" id="KW-0325">Glycoprotein</keyword>
<sequence length="302" mass="33807">MKKSYVRRKVHSCRWISDEYEIETDSTLATNLDGNPLQVLEVSTLSALPSLASLRLTEMDLQEDVLVNISNGLGLQTAPNLSHIYTLRFRYCGHFPTVPDCHPKTDGVSSFEHLLVRVELRVAVWLVAFLTLLGNVTVLGGRGLARGDNKLLSLFIRNLAVADLLTGLYLLVVAVKDQEFRAEYHEHAYYWMTSWECTITGVLAMTSAEVSVLVLAFMSVERWMCIAWPLRSPRLSLRSARSVLAGIWALGLLLALAPVMYYRSKQGFYGTNGLCFPLHLDDPWVPGWLYSALVFVGINQVG</sequence>
<dbReference type="InterPro" id="IPR000276">
    <property type="entry name" value="GPCR_Rhodpsn"/>
</dbReference>
<dbReference type="Proteomes" id="UP000283509">
    <property type="component" value="Unassembled WGS sequence"/>
</dbReference>
<keyword evidence="9" id="KW-0297">G-protein coupled receptor</keyword>
<dbReference type="GO" id="GO:0009755">
    <property type="term" value="P:hormone-mediated signaling pathway"/>
    <property type="evidence" value="ECO:0007669"/>
    <property type="project" value="TreeGrafter"/>
</dbReference>
<feature type="transmembrane region" description="Helical" evidence="10">
    <location>
        <begin position="122"/>
        <end position="145"/>
    </location>
</feature>
<dbReference type="Pfam" id="PF00001">
    <property type="entry name" value="7tm_1"/>
    <property type="match status" value="1"/>
</dbReference>
<proteinExistence type="inferred from homology"/>
<name>A0A423U205_PENVA</name>
<evidence type="ECO:0000259" key="11">
    <source>
        <dbReference type="PROSITE" id="PS50262"/>
    </source>
</evidence>
<dbReference type="PRINTS" id="PR01739">
    <property type="entry name" value="RELAXINR"/>
</dbReference>
<dbReference type="AlphaFoldDB" id="A0A423U205"/>
<comment type="subcellular location">
    <subcellularLocation>
        <location evidence="1">Membrane</location>
    </subcellularLocation>
</comment>
<keyword evidence="5" id="KW-0677">Repeat</keyword>
<dbReference type="SUPFAM" id="SSF81321">
    <property type="entry name" value="Family A G protein-coupled receptor-like"/>
    <property type="match status" value="1"/>
</dbReference>
<dbReference type="STRING" id="6689.A0A423U205"/>
<dbReference type="GO" id="GO:0008528">
    <property type="term" value="F:G protein-coupled peptide receptor activity"/>
    <property type="evidence" value="ECO:0007669"/>
    <property type="project" value="TreeGrafter"/>
</dbReference>
<gene>
    <name evidence="12" type="ORF">C7M84_024126</name>
</gene>
<keyword evidence="7 10" id="KW-0472">Membrane</keyword>
<comment type="caution">
    <text evidence="12">The sequence shown here is derived from an EMBL/GenBank/DDBJ whole genome shotgun (WGS) entry which is preliminary data.</text>
</comment>
<evidence type="ECO:0000256" key="9">
    <source>
        <dbReference type="RuleBase" id="RU000688"/>
    </source>
</evidence>
<dbReference type="PROSITE" id="PS50262">
    <property type="entry name" value="G_PROTEIN_RECEP_F1_2"/>
    <property type="match status" value="1"/>
</dbReference>
<reference evidence="12 13" key="2">
    <citation type="submission" date="2019-01" db="EMBL/GenBank/DDBJ databases">
        <title>The decoding of complex shrimp genome reveals the adaptation for benthos swimmer, frequently molting mechanism and breeding impact on genome.</title>
        <authorList>
            <person name="Sun Y."/>
            <person name="Gao Y."/>
            <person name="Yu Y."/>
        </authorList>
    </citation>
    <scope>NUCLEOTIDE SEQUENCE [LARGE SCALE GENOMIC DNA]</scope>
    <source>
        <tissue evidence="12">Muscle</tissue>
    </source>
</reference>
<keyword evidence="13" id="KW-1185">Reference proteome</keyword>
<keyword evidence="3" id="KW-0433">Leucine-rich repeat</keyword>
<dbReference type="GO" id="GO:0007189">
    <property type="term" value="P:adenylate cyclase-activating G protein-coupled receptor signaling pathway"/>
    <property type="evidence" value="ECO:0007669"/>
    <property type="project" value="TreeGrafter"/>
</dbReference>
<dbReference type="PANTHER" id="PTHR24372">
    <property type="entry name" value="GLYCOPROTEIN HORMONE RECEPTOR"/>
    <property type="match status" value="1"/>
</dbReference>
<feature type="domain" description="G-protein coupled receptors family 1 profile" evidence="11">
    <location>
        <begin position="134"/>
        <end position="302"/>
    </location>
</feature>
<dbReference type="InterPro" id="IPR017452">
    <property type="entry name" value="GPCR_Rhodpsn_7TM"/>
</dbReference>
<evidence type="ECO:0000256" key="2">
    <source>
        <dbReference type="ARBA" id="ARBA00010663"/>
    </source>
</evidence>
<evidence type="ECO:0000256" key="6">
    <source>
        <dbReference type="ARBA" id="ARBA00022989"/>
    </source>
</evidence>
<dbReference type="Gene3D" id="1.20.1070.10">
    <property type="entry name" value="Rhodopsin 7-helix transmembrane proteins"/>
    <property type="match status" value="1"/>
</dbReference>
<dbReference type="InterPro" id="IPR008112">
    <property type="entry name" value="Relaxin_rcpt"/>
</dbReference>
<evidence type="ECO:0000256" key="10">
    <source>
        <dbReference type="SAM" id="Phobius"/>
    </source>
</evidence>
<evidence type="ECO:0000256" key="7">
    <source>
        <dbReference type="ARBA" id="ARBA00023136"/>
    </source>
</evidence>
<evidence type="ECO:0000256" key="1">
    <source>
        <dbReference type="ARBA" id="ARBA00004370"/>
    </source>
</evidence>
<keyword evidence="9 12" id="KW-0675">Receptor</keyword>
<comment type="similarity">
    <text evidence="2 9">Belongs to the G-protein coupled receptor 1 family.</text>
</comment>
<reference evidence="12 13" key="1">
    <citation type="submission" date="2018-04" db="EMBL/GenBank/DDBJ databases">
        <authorList>
            <person name="Zhang X."/>
            <person name="Yuan J."/>
            <person name="Li F."/>
            <person name="Xiang J."/>
        </authorList>
    </citation>
    <scope>NUCLEOTIDE SEQUENCE [LARGE SCALE GENOMIC DNA]</scope>
    <source>
        <tissue evidence="12">Muscle</tissue>
    </source>
</reference>
<evidence type="ECO:0000313" key="12">
    <source>
        <dbReference type="EMBL" id="ROT82704.1"/>
    </source>
</evidence>
<feature type="transmembrane region" description="Helical" evidence="10">
    <location>
        <begin position="151"/>
        <end position="175"/>
    </location>
</feature>
<protein>
    <submittedName>
        <fullName evidence="12">Putative relaxin receptor 1 isoform X2</fullName>
    </submittedName>
</protein>
<dbReference type="PRINTS" id="PR00237">
    <property type="entry name" value="GPCRRHODOPSN"/>
</dbReference>
<accession>A0A423U205</accession>
<dbReference type="EMBL" id="QCYY01000784">
    <property type="protein sequence ID" value="ROT82704.1"/>
    <property type="molecule type" value="Genomic_DNA"/>
</dbReference>
<dbReference type="GO" id="GO:0005886">
    <property type="term" value="C:plasma membrane"/>
    <property type="evidence" value="ECO:0007669"/>
    <property type="project" value="TreeGrafter"/>
</dbReference>
<evidence type="ECO:0000313" key="13">
    <source>
        <dbReference type="Proteomes" id="UP000283509"/>
    </source>
</evidence>
<keyword evidence="4 9" id="KW-0812">Transmembrane</keyword>
<feature type="transmembrane region" description="Helical" evidence="10">
    <location>
        <begin position="242"/>
        <end position="263"/>
    </location>
</feature>
<dbReference type="PROSITE" id="PS00237">
    <property type="entry name" value="G_PROTEIN_RECEP_F1_1"/>
    <property type="match status" value="1"/>
</dbReference>
<organism evidence="12 13">
    <name type="scientific">Penaeus vannamei</name>
    <name type="common">Whiteleg shrimp</name>
    <name type="synonym">Litopenaeus vannamei</name>
    <dbReference type="NCBI Taxonomy" id="6689"/>
    <lineage>
        <taxon>Eukaryota</taxon>
        <taxon>Metazoa</taxon>
        <taxon>Ecdysozoa</taxon>
        <taxon>Arthropoda</taxon>
        <taxon>Crustacea</taxon>
        <taxon>Multicrustacea</taxon>
        <taxon>Malacostraca</taxon>
        <taxon>Eumalacostraca</taxon>
        <taxon>Eucarida</taxon>
        <taxon>Decapoda</taxon>
        <taxon>Dendrobranchiata</taxon>
        <taxon>Penaeoidea</taxon>
        <taxon>Penaeidae</taxon>
        <taxon>Penaeus</taxon>
    </lineage>
</organism>
<dbReference type="PANTHER" id="PTHR24372:SF80">
    <property type="entry name" value="FI21465P1-RELATED"/>
    <property type="match status" value="1"/>
</dbReference>
<dbReference type="OrthoDB" id="6022531at2759"/>
<keyword evidence="6 10" id="KW-1133">Transmembrane helix</keyword>